<gene>
    <name evidence="3" type="ORF">EGT74_06510</name>
</gene>
<feature type="signal peptide" evidence="2">
    <location>
        <begin position="1"/>
        <end position="26"/>
    </location>
</feature>
<sequence length="232" mass="27371">MLSKTFFLALMILLLAGVTAPPPARAQVFVLDLLKTAAKKVIRAIDLQVQRIQNRTIVLQNIQKELENVFSKLRLDEISDWSERQKQQYSHYFEELWRVKAVIAYYQKILRAIDRQKDMVEEYKRAFSLLRQDKHFSAAEIRYMYEVYTAIIGRSLQSAEQIVQLVTSFSLQMTDAQRLQLLETYQSEIDQYYVDMRRFTDRNIAVSISRAKTDEQASRLRQLYQQSPHPLP</sequence>
<keyword evidence="1" id="KW-0175">Coiled coil</keyword>
<dbReference type="OrthoDB" id="793529at2"/>
<dbReference type="EMBL" id="RPDH01000001">
    <property type="protein sequence ID" value="RPE13179.1"/>
    <property type="molecule type" value="Genomic_DNA"/>
</dbReference>
<keyword evidence="4" id="KW-1185">Reference proteome</keyword>
<dbReference type="AlphaFoldDB" id="A0A3N4Q1U5"/>
<evidence type="ECO:0000256" key="2">
    <source>
        <dbReference type="SAM" id="SignalP"/>
    </source>
</evidence>
<comment type="caution">
    <text evidence="3">The sequence shown here is derived from an EMBL/GenBank/DDBJ whole genome shotgun (WGS) entry which is preliminary data.</text>
</comment>
<evidence type="ECO:0000256" key="1">
    <source>
        <dbReference type="SAM" id="Coils"/>
    </source>
</evidence>
<dbReference type="Proteomes" id="UP000278351">
    <property type="component" value="Unassembled WGS sequence"/>
</dbReference>
<organism evidence="3 4">
    <name type="scientific">Chitinophaga lutea</name>
    <dbReference type="NCBI Taxonomy" id="2488634"/>
    <lineage>
        <taxon>Bacteria</taxon>
        <taxon>Pseudomonadati</taxon>
        <taxon>Bacteroidota</taxon>
        <taxon>Chitinophagia</taxon>
        <taxon>Chitinophagales</taxon>
        <taxon>Chitinophagaceae</taxon>
        <taxon>Chitinophaga</taxon>
    </lineage>
</organism>
<reference evidence="3 4" key="1">
    <citation type="submission" date="2018-11" db="EMBL/GenBank/DDBJ databases">
        <title>Chitinophaga lutea sp.nov., isolate from arsenic contaminated soil.</title>
        <authorList>
            <person name="Zong Y."/>
        </authorList>
    </citation>
    <scope>NUCLEOTIDE SEQUENCE [LARGE SCALE GENOMIC DNA]</scope>
    <source>
        <strain evidence="3 4">ZY74</strain>
    </source>
</reference>
<accession>A0A3N4Q1U5</accession>
<dbReference type="RefSeq" id="WP_123845697.1">
    <property type="nucleotide sequence ID" value="NZ_RPDH01000001.1"/>
</dbReference>
<protein>
    <submittedName>
        <fullName evidence="3">Conjugal transfer protein TraI</fullName>
    </submittedName>
</protein>
<name>A0A3N4Q1U5_9BACT</name>
<feature type="chain" id="PRO_5018049094" evidence="2">
    <location>
        <begin position="27"/>
        <end position="232"/>
    </location>
</feature>
<evidence type="ECO:0000313" key="3">
    <source>
        <dbReference type="EMBL" id="RPE13179.1"/>
    </source>
</evidence>
<proteinExistence type="predicted"/>
<evidence type="ECO:0000313" key="4">
    <source>
        <dbReference type="Proteomes" id="UP000278351"/>
    </source>
</evidence>
<keyword evidence="2" id="KW-0732">Signal</keyword>
<feature type="coiled-coil region" evidence="1">
    <location>
        <begin position="106"/>
        <end position="133"/>
    </location>
</feature>